<dbReference type="AlphaFoldDB" id="A0AAV1T4A5"/>
<comment type="caution">
    <text evidence="2">The sequence shown here is derived from an EMBL/GenBank/DDBJ whole genome shotgun (WGS) entry which is preliminary data.</text>
</comment>
<proteinExistence type="predicted"/>
<feature type="region of interest" description="Disordered" evidence="1">
    <location>
        <begin position="1"/>
        <end position="22"/>
    </location>
</feature>
<sequence length="1245" mass="137152">MATTKDVRPQWQLARRSGPISSSGVVLRRLLRHRLAKESATDDDADDDDADDEDEEQDETRRPAECGNPFCRQVLANRYASFCEDKRMCQRYRALKLQCLANAQAEEDEEDTRPLSLMVSKQRKQKNQSSSAKETSLEVEASPRATATSQRSDKRLKVSAAAAAAVALGSEEKRRSGVKSLRKSEKETTPRKKKRKKVEKIVESEDEEREDGEEEDDDDEEKKRRGKRVKRVRESQRTSVLVDRLRLSVPTPSGADESGVRADKPKKKMLSRVQLSTKTSGDGKMELGSSSVQIKRRRLDSRLSTDTVASPRFVASSPKQAAASPSAASAPDANWKIPRSTSSQERTSLQQIRRSMDVDLVPLGVGKSTKSAGGGRYVQNGIRAVSQVSRPANPRSRPLNISKPPVQPAVTPSSALPVKASPTFASTARQQLSPQPKPPLPLLPPQTSVSASMPVPQPPAKAVNPSPSSLAPPAVPAAIDPSATTATGPFEVTRISTLAYLKSKKGGCEWQPAEQQTNFPPSRLSSLERFSNVSEDRALGISMAPACPTGLPRYRNDGAPLTSFTESRFGADQRRHYLEVEAKHQRLPTENEENAVHYRERPNIGCDFERSASENWKARNFPSPRERYSLRQQEAFVDSIRCNGFEYSMDSHARSAPSPVEQPGRGPQKELSPPQHASPSCRGEQRVNNERRNSRHDGDEDDAPMFSHREAFLPHLLSIFIHQLPHALEAVYNVTKKPRKMVWYIQNIERIERICKASNLKVKIDGSTAVVTVRGREWLTLQGTSTVALHLNVMKSLWSEATAWQFLYEEVESTLAYYKSVYGSKANESYSFLRAWNNLKITGKHIPLSRETNYFCGARLHHWNFVVGKVEIGSGSHEEKREAFRLASISAFEFVLKIGRVMRHPTVKRRRVLEDYDEDEDCYRSSSRVPSSNNRARSPDAEIENSIIAGSSPSIGPSSPVELSAAAAQPSREQLLMMRDDAESPSAEAPLTDRQPSSGEPSTEQLPTTRDGADRPLTNESTGGQAPTEQLPVTLDDAGRPPADASSIIQRPADDGSQLFAEVRTYTDPEFSCSHESAEAVDQRGPSEEMDIRGDASDMSVSPSAESPRISITSATSTDAQESTVTSAAEPTPAAAVSSAPTAVISASTITMNPIYPTISIQSEPLAFIPAPTMAPYGASPARVGTMGYAVQRGFPALQAKTTTPSRRCMMCEMIRMRKPDGERCLRCQQRDMPVNAAFSALLWP</sequence>
<dbReference type="Proteomes" id="UP001162060">
    <property type="component" value="Unassembled WGS sequence"/>
</dbReference>
<feature type="region of interest" description="Disordered" evidence="1">
    <location>
        <begin position="1069"/>
        <end position="1132"/>
    </location>
</feature>
<feature type="region of interest" description="Disordered" evidence="1">
    <location>
        <begin position="104"/>
        <end position="353"/>
    </location>
</feature>
<feature type="compositionally biased region" description="Acidic residues" evidence="1">
    <location>
        <begin position="41"/>
        <end position="58"/>
    </location>
</feature>
<dbReference type="EMBL" id="CAKLBY020000024">
    <property type="protein sequence ID" value="CAK7902189.1"/>
    <property type="molecule type" value="Genomic_DNA"/>
</dbReference>
<accession>A0AAV1T4A5</accession>
<protein>
    <submittedName>
        <fullName evidence="2">Uncharacterized protein</fullName>
    </submittedName>
</protein>
<feature type="compositionally biased region" description="Polar residues" evidence="1">
    <location>
        <begin position="994"/>
        <end position="1008"/>
    </location>
</feature>
<feature type="compositionally biased region" description="Polar residues" evidence="1">
    <location>
        <begin position="1018"/>
        <end position="1028"/>
    </location>
</feature>
<feature type="compositionally biased region" description="Low complexity" evidence="1">
    <location>
        <begin position="924"/>
        <end position="936"/>
    </location>
</feature>
<feature type="compositionally biased region" description="Polar residues" evidence="1">
    <location>
        <begin position="1099"/>
        <end position="1122"/>
    </location>
</feature>
<feature type="compositionally biased region" description="Low complexity" evidence="1">
    <location>
        <begin position="462"/>
        <end position="476"/>
    </location>
</feature>
<gene>
    <name evidence="2" type="ORF">PM001_LOCUS2454</name>
</gene>
<feature type="compositionally biased region" description="Basic and acidic residues" evidence="1">
    <location>
        <begin position="1076"/>
        <end position="1096"/>
    </location>
</feature>
<evidence type="ECO:0000256" key="1">
    <source>
        <dbReference type="SAM" id="MobiDB-lite"/>
    </source>
</evidence>
<feature type="region of interest" description="Disordered" evidence="1">
    <location>
        <begin position="383"/>
        <end position="476"/>
    </location>
</feature>
<feature type="compositionally biased region" description="Low complexity" evidence="1">
    <location>
        <begin position="315"/>
        <end position="333"/>
    </location>
</feature>
<name>A0AAV1T4A5_9STRA</name>
<dbReference type="PANTHER" id="PTHR24216:SF65">
    <property type="entry name" value="PAXILLIN-LIKE PROTEIN 1"/>
    <property type="match status" value="1"/>
</dbReference>
<feature type="compositionally biased region" description="Low complexity" evidence="1">
    <location>
        <begin position="1123"/>
        <end position="1132"/>
    </location>
</feature>
<feature type="compositionally biased region" description="Pro residues" evidence="1">
    <location>
        <begin position="435"/>
        <end position="444"/>
    </location>
</feature>
<feature type="compositionally biased region" description="Acidic residues" evidence="1">
    <location>
        <begin position="204"/>
        <end position="220"/>
    </location>
</feature>
<organism evidence="2 3">
    <name type="scientific">Peronospora matthiolae</name>
    <dbReference type="NCBI Taxonomy" id="2874970"/>
    <lineage>
        <taxon>Eukaryota</taxon>
        <taxon>Sar</taxon>
        <taxon>Stramenopiles</taxon>
        <taxon>Oomycota</taxon>
        <taxon>Peronosporomycetes</taxon>
        <taxon>Peronosporales</taxon>
        <taxon>Peronosporaceae</taxon>
        <taxon>Peronospora</taxon>
    </lineage>
</organism>
<reference evidence="2" key="1">
    <citation type="submission" date="2024-01" db="EMBL/GenBank/DDBJ databases">
        <authorList>
            <person name="Webb A."/>
        </authorList>
    </citation>
    <scope>NUCLEOTIDE SEQUENCE</scope>
    <source>
        <strain evidence="2">Pm1</strain>
    </source>
</reference>
<feature type="compositionally biased region" description="Basic and acidic residues" evidence="1">
    <location>
        <begin position="683"/>
        <end position="698"/>
    </location>
</feature>
<evidence type="ECO:0000313" key="2">
    <source>
        <dbReference type="EMBL" id="CAK7902189.1"/>
    </source>
</evidence>
<feature type="compositionally biased region" description="Polar residues" evidence="1">
    <location>
        <begin position="339"/>
        <end position="353"/>
    </location>
</feature>
<feature type="compositionally biased region" description="Low complexity" evidence="1">
    <location>
        <begin position="946"/>
        <end position="960"/>
    </location>
</feature>
<dbReference type="PANTHER" id="PTHR24216">
    <property type="entry name" value="PAXILLIN-RELATED"/>
    <property type="match status" value="1"/>
</dbReference>
<feature type="region of interest" description="Disordered" evidence="1">
    <location>
        <begin position="36"/>
        <end position="67"/>
    </location>
</feature>
<feature type="region of interest" description="Disordered" evidence="1">
    <location>
        <begin position="651"/>
        <end position="705"/>
    </location>
</feature>
<feature type="region of interest" description="Disordered" evidence="1">
    <location>
        <begin position="919"/>
        <end position="1056"/>
    </location>
</feature>
<evidence type="ECO:0000313" key="3">
    <source>
        <dbReference type="Proteomes" id="UP001162060"/>
    </source>
</evidence>